<comment type="caution">
    <text evidence="2">The sequence shown here is derived from an EMBL/GenBank/DDBJ whole genome shotgun (WGS) entry which is preliminary data.</text>
</comment>
<gene>
    <name evidence="2" type="ORF">HRI_001610300</name>
</gene>
<keyword evidence="3" id="KW-1185">Reference proteome</keyword>
<protein>
    <submittedName>
        <fullName evidence="2">Uncharacterized protein</fullName>
    </submittedName>
</protein>
<accession>A0A9W7HKF5</accession>
<proteinExistence type="predicted"/>
<sequence length="109" mass="12319">MAKIHFEGILRGQCGRYEKLPATTDDTDGNKGARRGRPRRRWLKKMSGGIRLSRSIKLRLLSLKTFSIAKVNSLVWLSPIAMNVIFSGHGWGLPALSHPSLQQRPTRRL</sequence>
<dbReference type="Proteomes" id="UP001165190">
    <property type="component" value="Unassembled WGS sequence"/>
</dbReference>
<evidence type="ECO:0000256" key="1">
    <source>
        <dbReference type="SAM" id="MobiDB-lite"/>
    </source>
</evidence>
<feature type="region of interest" description="Disordered" evidence="1">
    <location>
        <begin position="19"/>
        <end position="39"/>
    </location>
</feature>
<evidence type="ECO:0000313" key="3">
    <source>
        <dbReference type="Proteomes" id="UP001165190"/>
    </source>
</evidence>
<dbReference type="EMBL" id="BSYR01000016">
    <property type="protein sequence ID" value="GMI79410.1"/>
    <property type="molecule type" value="Genomic_DNA"/>
</dbReference>
<name>A0A9W7HKF5_HIBTR</name>
<evidence type="ECO:0000313" key="2">
    <source>
        <dbReference type="EMBL" id="GMI79410.1"/>
    </source>
</evidence>
<organism evidence="2 3">
    <name type="scientific">Hibiscus trionum</name>
    <name type="common">Flower of an hour</name>
    <dbReference type="NCBI Taxonomy" id="183268"/>
    <lineage>
        <taxon>Eukaryota</taxon>
        <taxon>Viridiplantae</taxon>
        <taxon>Streptophyta</taxon>
        <taxon>Embryophyta</taxon>
        <taxon>Tracheophyta</taxon>
        <taxon>Spermatophyta</taxon>
        <taxon>Magnoliopsida</taxon>
        <taxon>eudicotyledons</taxon>
        <taxon>Gunneridae</taxon>
        <taxon>Pentapetalae</taxon>
        <taxon>rosids</taxon>
        <taxon>malvids</taxon>
        <taxon>Malvales</taxon>
        <taxon>Malvaceae</taxon>
        <taxon>Malvoideae</taxon>
        <taxon>Hibiscus</taxon>
    </lineage>
</organism>
<reference evidence="2" key="1">
    <citation type="submission" date="2023-05" db="EMBL/GenBank/DDBJ databases">
        <title>Genome and transcriptome analyses reveal genes involved in the formation of fine ridges on petal epidermal cells in Hibiscus trionum.</title>
        <authorList>
            <person name="Koshimizu S."/>
            <person name="Masuda S."/>
            <person name="Ishii T."/>
            <person name="Shirasu K."/>
            <person name="Hoshino A."/>
            <person name="Arita M."/>
        </authorList>
    </citation>
    <scope>NUCLEOTIDE SEQUENCE</scope>
    <source>
        <strain evidence="2">Hamamatsu line</strain>
    </source>
</reference>
<dbReference type="AlphaFoldDB" id="A0A9W7HKF5"/>